<dbReference type="InterPro" id="IPR036390">
    <property type="entry name" value="WH_DNA-bd_sf"/>
</dbReference>
<sequence length="143" mass="15091">MTPSDLRIYHRLQMAAHRLQKAADRRVMAAAGVTTAQAAVLAIVKGQEGATQRSIARQLGLNESAMTAMVGRLSTLGLLVRTRDPVDGRTWNLELTAQGEAALAALGPAFGQINSRISDALDPAALLALSDALARLTEAFDDA</sequence>
<dbReference type="SMART" id="SM00347">
    <property type="entry name" value="HTH_MARR"/>
    <property type="match status" value="1"/>
</dbReference>
<evidence type="ECO:0000313" key="3">
    <source>
        <dbReference type="Proteomes" id="UP000249524"/>
    </source>
</evidence>
<comment type="caution">
    <text evidence="2">The sequence shown here is derived from an EMBL/GenBank/DDBJ whole genome shotgun (WGS) entry which is preliminary data.</text>
</comment>
<accession>A0A328BE24</accession>
<dbReference type="RefSeq" id="WP_111277208.1">
    <property type="nucleotide sequence ID" value="NZ_QFYS01000008.1"/>
</dbReference>
<evidence type="ECO:0000313" key="2">
    <source>
        <dbReference type="EMBL" id="RAK63368.1"/>
    </source>
</evidence>
<dbReference type="PANTHER" id="PTHR33164:SF43">
    <property type="entry name" value="HTH-TYPE TRANSCRIPTIONAL REPRESSOR YETL"/>
    <property type="match status" value="1"/>
</dbReference>
<dbReference type="PROSITE" id="PS50995">
    <property type="entry name" value="HTH_MARR_2"/>
    <property type="match status" value="1"/>
</dbReference>
<dbReference type="SUPFAM" id="SSF46785">
    <property type="entry name" value="Winged helix' DNA-binding domain"/>
    <property type="match status" value="1"/>
</dbReference>
<dbReference type="InterPro" id="IPR039422">
    <property type="entry name" value="MarR/SlyA-like"/>
</dbReference>
<gene>
    <name evidence="2" type="ORF">DJ019_16730</name>
</gene>
<dbReference type="Pfam" id="PF12802">
    <property type="entry name" value="MarR_2"/>
    <property type="match status" value="1"/>
</dbReference>
<dbReference type="Gene3D" id="1.10.10.10">
    <property type="entry name" value="Winged helix-like DNA-binding domain superfamily/Winged helix DNA-binding domain"/>
    <property type="match status" value="1"/>
</dbReference>
<dbReference type="InterPro" id="IPR000835">
    <property type="entry name" value="HTH_MarR-typ"/>
</dbReference>
<name>A0A328BE24_9CAUL</name>
<dbReference type="InterPro" id="IPR036388">
    <property type="entry name" value="WH-like_DNA-bd_sf"/>
</dbReference>
<evidence type="ECO:0000259" key="1">
    <source>
        <dbReference type="PROSITE" id="PS50995"/>
    </source>
</evidence>
<dbReference type="EMBL" id="QFYS01000008">
    <property type="protein sequence ID" value="RAK63368.1"/>
    <property type="molecule type" value="Genomic_DNA"/>
</dbReference>
<feature type="domain" description="HTH marR-type" evidence="1">
    <location>
        <begin position="5"/>
        <end position="138"/>
    </location>
</feature>
<dbReference type="GO" id="GO:0006950">
    <property type="term" value="P:response to stress"/>
    <property type="evidence" value="ECO:0007669"/>
    <property type="project" value="TreeGrafter"/>
</dbReference>
<protein>
    <submittedName>
        <fullName evidence="2">MarR family transcriptional regulator</fullName>
    </submittedName>
</protein>
<organism evidence="2 3">
    <name type="scientific">Phenylobacterium kunshanense</name>
    <dbReference type="NCBI Taxonomy" id="1445034"/>
    <lineage>
        <taxon>Bacteria</taxon>
        <taxon>Pseudomonadati</taxon>
        <taxon>Pseudomonadota</taxon>
        <taxon>Alphaproteobacteria</taxon>
        <taxon>Caulobacterales</taxon>
        <taxon>Caulobacteraceae</taxon>
        <taxon>Phenylobacterium</taxon>
    </lineage>
</organism>
<dbReference type="Proteomes" id="UP000249524">
    <property type="component" value="Unassembled WGS sequence"/>
</dbReference>
<dbReference type="OrthoDB" id="511972at2"/>
<dbReference type="PANTHER" id="PTHR33164">
    <property type="entry name" value="TRANSCRIPTIONAL REGULATOR, MARR FAMILY"/>
    <property type="match status" value="1"/>
</dbReference>
<keyword evidence="3" id="KW-1185">Reference proteome</keyword>
<dbReference type="AlphaFoldDB" id="A0A328BE24"/>
<reference evidence="2 3" key="1">
    <citation type="submission" date="2018-05" db="EMBL/GenBank/DDBJ databases">
        <authorList>
            <person name="Lanie J.A."/>
            <person name="Ng W.-L."/>
            <person name="Kazmierczak K.M."/>
            <person name="Andrzejewski T.M."/>
            <person name="Davidsen T.M."/>
            <person name="Wayne K.J."/>
            <person name="Tettelin H."/>
            <person name="Glass J.I."/>
            <person name="Rusch D."/>
            <person name="Podicherti R."/>
            <person name="Tsui H.-C.T."/>
            <person name="Winkler M.E."/>
        </authorList>
    </citation>
    <scope>NUCLEOTIDE SEQUENCE [LARGE SCALE GENOMIC DNA]</scope>
    <source>
        <strain evidence="2 3">BUT-10</strain>
    </source>
</reference>
<proteinExistence type="predicted"/>
<dbReference type="GO" id="GO:0003700">
    <property type="term" value="F:DNA-binding transcription factor activity"/>
    <property type="evidence" value="ECO:0007669"/>
    <property type="project" value="InterPro"/>
</dbReference>